<dbReference type="Gene3D" id="1.10.3720.10">
    <property type="entry name" value="MetI-like"/>
    <property type="match status" value="1"/>
</dbReference>
<dbReference type="PANTHER" id="PTHR30177">
    <property type="entry name" value="GLYCINE BETAINE/L-PROLINE TRANSPORT SYSTEM PERMEASE PROTEIN PROW"/>
    <property type="match status" value="1"/>
</dbReference>
<gene>
    <name evidence="8" type="primary">proW</name>
    <name evidence="8" type="ORF">Sgleb_45390</name>
</gene>
<dbReference type="Pfam" id="PF00528">
    <property type="entry name" value="BPD_transp_1"/>
    <property type="match status" value="1"/>
</dbReference>
<comment type="similarity">
    <text evidence="6">Belongs to the binding-protein-dependent transport system permease family.</text>
</comment>
<accession>A0A640T0A3</accession>
<keyword evidence="9" id="KW-1185">Reference proteome</keyword>
<dbReference type="GO" id="GO:0005886">
    <property type="term" value="C:plasma membrane"/>
    <property type="evidence" value="ECO:0007669"/>
    <property type="project" value="UniProtKB-SubCell"/>
</dbReference>
<evidence type="ECO:0000256" key="3">
    <source>
        <dbReference type="ARBA" id="ARBA00022692"/>
    </source>
</evidence>
<feature type="transmembrane region" description="Helical" evidence="6">
    <location>
        <begin position="60"/>
        <end position="85"/>
    </location>
</feature>
<dbReference type="EMBL" id="BLIO01000001">
    <property type="protein sequence ID" value="GFE16492.1"/>
    <property type="molecule type" value="Genomic_DNA"/>
</dbReference>
<dbReference type="GO" id="GO:0055085">
    <property type="term" value="P:transmembrane transport"/>
    <property type="evidence" value="ECO:0007669"/>
    <property type="project" value="InterPro"/>
</dbReference>
<evidence type="ECO:0000259" key="7">
    <source>
        <dbReference type="PROSITE" id="PS50928"/>
    </source>
</evidence>
<dbReference type="CDD" id="cd06261">
    <property type="entry name" value="TM_PBP2"/>
    <property type="match status" value="1"/>
</dbReference>
<reference evidence="8 9" key="1">
    <citation type="submission" date="2019-12" db="EMBL/GenBank/DDBJ databases">
        <title>Whole genome shotgun sequence of Streptomyces hygroscopicus subsp. glebosus NBRC 13786.</title>
        <authorList>
            <person name="Ichikawa N."/>
            <person name="Kimura A."/>
            <person name="Kitahashi Y."/>
            <person name="Komaki H."/>
            <person name="Tamura T."/>
        </authorList>
    </citation>
    <scope>NUCLEOTIDE SEQUENCE [LARGE SCALE GENOMIC DNA]</scope>
    <source>
        <strain evidence="8 9">NBRC 13786</strain>
    </source>
</reference>
<evidence type="ECO:0000256" key="5">
    <source>
        <dbReference type="ARBA" id="ARBA00023136"/>
    </source>
</evidence>
<sequence length="239" mass="24899">MLELLKNLAAWLTSPAQWSGPEGIATRVLEHLEYSLLATLAAAVIALPVGLLIGHTGRGAFLAVNLSSFGRALPTVGLVTLVFLAGGLSVWPVYVSLVALAVPVIITNTYAGMAAVDPEVKDAAKGVGLRGRQVLWQVELPLALPLIMTGVRLATVQVVATATIAAYVSFGGLGRYVFDGLAQRDLVQVLGGAVLVAVLAVAADLALGGLTAAVPRPPRRRPLSIRRPVPSVRPEESRP</sequence>
<protein>
    <submittedName>
        <fullName evidence="8">Glycine/betaine ABC transporter permease</fullName>
    </submittedName>
</protein>
<dbReference type="InterPro" id="IPR035906">
    <property type="entry name" value="MetI-like_sf"/>
</dbReference>
<dbReference type="InterPro" id="IPR051204">
    <property type="entry name" value="ABC_transp_perm/SBD"/>
</dbReference>
<evidence type="ECO:0000256" key="4">
    <source>
        <dbReference type="ARBA" id="ARBA00022989"/>
    </source>
</evidence>
<keyword evidence="2 6" id="KW-0813">Transport</keyword>
<dbReference type="SUPFAM" id="SSF161098">
    <property type="entry name" value="MetI-like"/>
    <property type="match status" value="1"/>
</dbReference>
<name>A0A640T0A3_9ACTN</name>
<organism evidence="8 9">
    <name type="scientific">Streptomyces glebosus</name>
    <dbReference type="NCBI Taxonomy" id="249580"/>
    <lineage>
        <taxon>Bacteria</taxon>
        <taxon>Bacillati</taxon>
        <taxon>Actinomycetota</taxon>
        <taxon>Actinomycetes</taxon>
        <taxon>Kitasatosporales</taxon>
        <taxon>Streptomycetaceae</taxon>
        <taxon>Streptomyces</taxon>
    </lineage>
</organism>
<dbReference type="Proteomes" id="UP000430079">
    <property type="component" value="Unassembled WGS sequence"/>
</dbReference>
<evidence type="ECO:0000313" key="8">
    <source>
        <dbReference type="EMBL" id="GFE16492.1"/>
    </source>
</evidence>
<keyword evidence="4 6" id="KW-1133">Transmembrane helix</keyword>
<evidence type="ECO:0000313" key="9">
    <source>
        <dbReference type="Proteomes" id="UP000430079"/>
    </source>
</evidence>
<dbReference type="PROSITE" id="PS50928">
    <property type="entry name" value="ABC_TM1"/>
    <property type="match status" value="1"/>
</dbReference>
<comment type="caution">
    <text evidence="8">The sequence shown here is derived from an EMBL/GenBank/DDBJ whole genome shotgun (WGS) entry which is preliminary data.</text>
</comment>
<feature type="transmembrane region" description="Helical" evidence="6">
    <location>
        <begin position="142"/>
        <end position="170"/>
    </location>
</feature>
<dbReference type="AlphaFoldDB" id="A0A640T0A3"/>
<feature type="domain" description="ABC transmembrane type-1" evidence="7">
    <location>
        <begin position="32"/>
        <end position="207"/>
    </location>
</feature>
<feature type="transmembrane region" description="Helical" evidence="6">
    <location>
        <begin position="190"/>
        <end position="214"/>
    </location>
</feature>
<keyword evidence="3 6" id="KW-0812">Transmembrane</keyword>
<dbReference type="InterPro" id="IPR000515">
    <property type="entry name" value="MetI-like"/>
</dbReference>
<dbReference type="GO" id="GO:0031460">
    <property type="term" value="P:glycine betaine transport"/>
    <property type="evidence" value="ECO:0007669"/>
    <property type="project" value="TreeGrafter"/>
</dbReference>
<evidence type="ECO:0000256" key="2">
    <source>
        <dbReference type="ARBA" id="ARBA00022448"/>
    </source>
</evidence>
<evidence type="ECO:0000256" key="1">
    <source>
        <dbReference type="ARBA" id="ARBA00004141"/>
    </source>
</evidence>
<dbReference type="PANTHER" id="PTHR30177:SF33">
    <property type="entry name" value="POSSIBLE OSMOPROTECTANT (GLYCINE BETAINE_CARNITINE_CHOLINE_L-PROLINE) TRANSPORT INTEGRAL MEMBRANE PROTEIN ABC TRANSPORTER PROZ"/>
    <property type="match status" value="1"/>
</dbReference>
<proteinExistence type="inferred from homology"/>
<feature type="transmembrane region" description="Helical" evidence="6">
    <location>
        <begin position="91"/>
        <end position="111"/>
    </location>
</feature>
<keyword evidence="5 6" id="KW-0472">Membrane</keyword>
<evidence type="ECO:0000256" key="6">
    <source>
        <dbReference type="RuleBase" id="RU363032"/>
    </source>
</evidence>
<feature type="transmembrane region" description="Helical" evidence="6">
    <location>
        <begin position="34"/>
        <end position="53"/>
    </location>
</feature>
<comment type="subcellular location">
    <subcellularLocation>
        <location evidence="6">Cell membrane</location>
        <topology evidence="6">Multi-pass membrane protein</topology>
    </subcellularLocation>
    <subcellularLocation>
        <location evidence="1">Membrane</location>
        <topology evidence="1">Multi-pass membrane protein</topology>
    </subcellularLocation>
</comment>